<sequence length="186" mass="20872">MDDRAMKTLKEMLLDRGIKGDVMDPVTPAMDETHMYNFGGVLVVYSTKNRIATIAPFVEFAKENGYNSSMVIISETSLSDRVLASLINHNANRENNFVQVFLLASLYFNISKHHLVPKHRLLDDKEKAELSKSYANMMNLPHILSQDAMAKYLGARPGDVVEVTGMCDTSAENKRWRICVAETTNG</sequence>
<dbReference type="InterPro" id="IPR014381">
    <property type="entry name" value="Arch_Rpo5/euc_Rpb5"/>
</dbReference>
<dbReference type="EMBL" id="MN739658">
    <property type="protein sequence ID" value="QHT18617.1"/>
    <property type="molecule type" value="Genomic_DNA"/>
</dbReference>
<dbReference type="SUPFAM" id="SSF55287">
    <property type="entry name" value="RPB5-like RNA polymerase subunit"/>
    <property type="match status" value="1"/>
</dbReference>
<dbReference type="GO" id="GO:0006366">
    <property type="term" value="P:transcription by RNA polymerase II"/>
    <property type="evidence" value="ECO:0007669"/>
    <property type="project" value="TreeGrafter"/>
</dbReference>
<keyword evidence="1" id="KW-0804">Transcription</keyword>
<evidence type="ECO:0000256" key="1">
    <source>
        <dbReference type="ARBA" id="ARBA00023163"/>
    </source>
</evidence>
<dbReference type="InterPro" id="IPR000783">
    <property type="entry name" value="RNA_pol_subH/Rpb5_C"/>
</dbReference>
<organism evidence="3">
    <name type="scientific">viral metagenome</name>
    <dbReference type="NCBI Taxonomy" id="1070528"/>
    <lineage>
        <taxon>unclassified sequences</taxon>
        <taxon>metagenomes</taxon>
        <taxon>organismal metagenomes</taxon>
    </lineage>
</organism>
<dbReference type="GO" id="GO:0005666">
    <property type="term" value="C:RNA polymerase III complex"/>
    <property type="evidence" value="ECO:0007669"/>
    <property type="project" value="TreeGrafter"/>
</dbReference>
<dbReference type="GO" id="GO:0003677">
    <property type="term" value="F:DNA binding"/>
    <property type="evidence" value="ECO:0007669"/>
    <property type="project" value="InterPro"/>
</dbReference>
<dbReference type="PANTHER" id="PTHR10535">
    <property type="entry name" value="DNA-DIRECTED RNA POLYMERASES I, II, AND III SUBUNIT RPABC1"/>
    <property type="match status" value="1"/>
</dbReference>
<feature type="domain" description="RNA polymerase subunit H/Rpb5 C-terminal" evidence="2">
    <location>
        <begin position="108"/>
        <end position="179"/>
    </location>
</feature>
<dbReference type="AlphaFoldDB" id="A0A6C0DPR6"/>
<dbReference type="GO" id="GO:0042797">
    <property type="term" value="P:tRNA transcription by RNA polymerase III"/>
    <property type="evidence" value="ECO:0007669"/>
    <property type="project" value="TreeGrafter"/>
</dbReference>
<dbReference type="InterPro" id="IPR035913">
    <property type="entry name" value="RPB5-like_sf"/>
</dbReference>
<dbReference type="GO" id="GO:0003899">
    <property type="term" value="F:DNA-directed RNA polymerase activity"/>
    <property type="evidence" value="ECO:0007669"/>
    <property type="project" value="InterPro"/>
</dbReference>
<dbReference type="Pfam" id="PF01191">
    <property type="entry name" value="RNA_pol_Rpb5_C"/>
    <property type="match status" value="1"/>
</dbReference>
<dbReference type="GO" id="GO:0005736">
    <property type="term" value="C:RNA polymerase I complex"/>
    <property type="evidence" value="ECO:0007669"/>
    <property type="project" value="TreeGrafter"/>
</dbReference>
<evidence type="ECO:0000259" key="2">
    <source>
        <dbReference type="Pfam" id="PF01191"/>
    </source>
</evidence>
<dbReference type="Gene3D" id="3.90.940.20">
    <property type="entry name" value="RPB5-like RNA polymerase subunit"/>
    <property type="match status" value="1"/>
</dbReference>
<dbReference type="GO" id="GO:0005665">
    <property type="term" value="C:RNA polymerase II, core complex"/>
    <property type="evidence" value="ECO:0007669"/>
    <property type="project" value="TreeGrafter"/>
</dbReference>
<dbReference type="PANTHER" id="PTHR10535:SF0">
    <property type="entry name" value="DNA-DIRECTED RNA POLYMERASES I, II, AND III SUBUNIT RPABC1"/>
    <property type="match status" value="1"/>
</dbReference>
<evidence type="ECO:0000313" key="3">
    <source>
        <dbReference type="EMBL" id="QHT18617.1"/>
    </source>
</evidence>
<dbReference type="GO" id="GO:0006362">
    <property type="term" value="P:transcription elongation by RNA polymerase I"/>
    <property type="evidence" value="ECO:0007669"/>
    <property type="project" value="TreeGrafter"/>
</dbReference>
<accession>A0A6C0DPR6</accession>
<proteinExistence type="predicted"/>
<name>A0A6C0DPR6_9ZZZZ</name>
<reference evidence="3" key="1">
    <citation type="journal article" date="2020" name="Nature">
        <title>Giant virus diversity and host interactions through global metagenomics.</title>
        <authorList>
            <person name="Schulz F."/>
            <person name="Roux S."/>
            <person name="Paez-Espino D."/>
            <person name="Jungbluth S."/>
            <person name="Walsh D.A."/>
            <person name="Denef V.J."/>
            <person name="McMahon K.D."/>
            <person name="Konstantinidis K.T."/>
            <person name="Eloe-Fadrosh E.A."/>
            <person name="Kyrpides N.C."/>
            <person name="Woyke T."/>
        </authorList>
    </citation>
    <scope>NUCLEOTIDE SEQUENCE</scope>
    <source>
        <strain evidence="3">GVMAG-M-3300023174-47</strain>
    </source>
</reference>
<protein>
    <recommendedName>
        <fullName evidence="2">RNA polymerase subunit H/Rpb5 C-terminal domain-containing protein</fullName>
    </recommendedName>
</protein>